<dbReference type="AlphaFoldDB" id="A0A2N0QHY3"/>
<dbReference type="Gene3D" id="3.30.300.210">
    <property type="entry name" value="Nutrient germinant receptor protein C, domain 3"/>
    <property type="match status" value="1"/>
</dbReference>
<dbReference type="GO" id="GO:0009847">
    <property type="term" value="P:spore germination"/>
    <property type="evidence" value="ECO:0007669"/>
    <property type="project" value="InterPro"/>
</dbReference>
<accession>A0A2N0QHY3</accession>
<dbReference type="PANTHER" id="PTHR35789:SF1">
    <property type="entry name" value="SPORE GERMINATION PROTEIN B3"/>
    <property type="match status" value="1"/>
</dbReference>
<dbReference type="VEuPathDB" id="FungiDB:RhiirA1_485653"/>
<organism evidence="2 3">
    <name type="scientific">Rhizophagus irregularis</name>
    <dbReference type="NCBI Taxonomy" id="588596"/>
    <lineage>
        <taxon>Eukaryota</taxon>
        <taxon>Fungi</taxon>
        <taxon>Fungi incertae sedis</taxon>
        <taxon>Mucoromycota</taxon>
        <taxon>Glomeromycotina</taxon>
        <taxon>Glomeromycetes</taxon>
        <taxon>Glomerales</taxon>
        <taxon>Glomeraceae</taxon>
        <taxon>Rhizophagus</taxon>
    </lineage>
</organism>
<evidence type="ECO:0000259" key="1">
    <source>
        <dbReference type="Pfam" id="PF05504"/>
    </source>
</evidence>
<dbReference type="Proteomes" id="UP000232688">
    <property type="component" value="Unassembled WGS sequence"/>
</dbReference>
<dbReference type="InterPro" id="IPR038501">
    <property type="entry name" value="Spore_GerAC_C_sf"/>
</dbReference>
<name>A0A2N0QHY3_9GLOM</name>
<reference evidence="2 3" key="1">
    <citation type="submission" date="2017-10" db="EMBL/GenBank/DDBJ databases">
        <title>Extensive intraspecific genome diversity in a model arbuscular mycorrhizal fungus.</title>
        <authorList>
            <person name="Chen E.C.H."/>
            <person name="Morin E."/>
            <person name="Baudet D."/>
            <person name="Noel J."/>
            <person name="Ndikumana S."/>
            <person name="Charron P."/>
            <person name="St-Onge C."/>
            <person name="Giorgi J."/>
            <person name="Grigoriev I.V."/>
            <person name="Roux C."/>
            <person name="Martin F.M."/>
            <person name="Corradi N."/>
        </authorList>
    </citation>
    <scope>NUCLEOTIDE SEQUENCE [LARGE SCALE GENOMIC DNA]</scope>
    <source>
        <strain evidence="2 3">A1</strain>
    </source>
</reference>
<dbReference type="EMBL" id="LLXH01009335">
    <property type="protein sequence ID" value="PKC50666.1"/>
    <property type="molecule type" value="Genomic_DNA"/>
</dbReference>
<reference evidence="2 3" key="2">
    <citation type="submission" date="2017-10" db="EMBL/GenBank/DDBJ databases">
        <title>Genome analyses suggest a sexual origin of heterokaryosis in a supposedly ancient asexual fungus.</title>
        <authorList>
            <person name="Corradi N."/>
            <person name="Sedzielewska K."/>
            <person name="Noel J."/>
            <person name="Charron P."/>
            <person name="Farinelli L."/>
            <person name="Marton T."/>
            <person name="Kruger M."/>
            <person name="Pelin A."/>
            <person name="Brachmann A."/>
            <person name="Corradi N."/>
        </authorList>
    </citation>
    <scope>NUCLEOTIDE SEQUENCE [LARGE SCALE GENOMIC DNA]</scope>
    <source>
        <strain evidence="2 3">A1</strain>
    </source>
</reference>
<dbReference type="PANTHER" id="PTHR35789">
    <property type="entry name" value="SPORE GERMINATION PROTEIN B3"/>
    <property type="match status" value="1"/>
</dbReference>
<dbReference type="InterPro" id="IPR046953">
    <property type="entry name" value="Spore_GerAC-like_C"/>
</dbReference>
<comment type="caution">
    <text evidence="2">The sequence shown here is derived from an EMBL/GenBank/DDBJ whole genome shotgun (WGS) entry which is preliminary data.</text>
</comment>
<dbReference type="GO" id="GO:0016020">
    <property type="term" value="C:membrane"/>
    <property type="evidence" value="ECO:0007669"/>
    <property type="project" value="InterPro"/>
</dbReference>
<dbReference type="Pfam" id="PF05504">
    <property type="entry name" value="Spore_GerAC"/>
    <property type="match status" value="1"/>
</dbReference>
<evidence type="ECO:0000313" key="3">
    <source>
        <dbReference type="Proteomes" id="UP000232688"/>
    </source>
</evidence>
<dbReference type="InterPro" id="IPR008844">
    <property type="entry name" value="Spore_GerAC-like"/>
</dbReference>
<proteinExistence type="predicted"/>
<protein>
    <recommendedName>
        <fullName evidence="1">Spore germination GerAC-like C-terminal domain-containing protein</fullName>
    </recommendedName>
</protein>
<gene>
    <name evidence="2" type="ORF">RhiirA1_485653</name>
</gene>
<sequence length="148" mass="16914">MLRKKFENGTLQIEIPGDAFQVKDNIQLAIDSIKSNRTIKVTNPNTPEFDIQLDVKCRLLELSEDLAIGDPMILNKIEEEMSKKMKSELEGILKFTQDLKADIFGFGEIYHGSVRDPELDGEKWAELFPKSKMNIDVDVQIIRNGVFE</sequence>
<evidence type="ECO:0000313" key="2">
    <source>
        <dbReference type="EMBL" id="PKC50666.1"/>
    </source>
</evidence>
<feature type="domain" description="Spore germination GerAC-like C-terminal" evidence="1">
    <location>
        <begin position="1"/>
        <end position="145"/>
    </location>
</feature>